<dbReference type="Pfam" id="PF07728">
    <property type="entry name" value="AAA_5"/>
    <property type="match status" value="1"/>
</dbReference>
<accession>A0A6J5N4A0</accession>
<evidence type="ECO:0000313" key="2">
    <source>
        <dbReference type="EMBL" id="CAB4154340.1"/>
    </source>
</evidence>
<dbReference type="CDD" id="cd00009">
    <property type="entry name" value="AAA"/>
    <property type="match status" value="1"/>
</dbReference>
<dbReference type="PANTHER" id="PTHR42759:SF7">
    <property type="entry name" value="DENITRIFICATION REGULATORY PROTEIN NIRQ"/>
    <property type="match status" value="1"/>
</dbReference>
<protein>
    <submittedName>
        <fullName evidence="2">AAA domain containing protein</fullName>
    </submittedName>
</protein>
<dbReference type="Gene3D" id="3.40.50.300">
    <property type="entry name" value="P-loop containing nucleotide triphosphate hydrolases"/>
    <property type="match status" value="1"/>
</dbReference>
<dbReference type="GO" id="GO:0005524">
    <property type="term" value="F:ATP binding"/>
    <property type="evidence" value="ECO:0007669"/>
    <property type="project" value="InterPro"/>
</dbReference>
<dbReference type="InterPro" id="IPR050764">
    <property type="entry name" value="CbbQ/NirQ/NorQ/GpvN"/>
</dbReference>
<proteinExistence type="predicted"/>
<dbReference type="InterPro" id="IPR011704">
    <property type="entry name" value="ATPase_dyneun-rel_AAA"/>
</dbReference>
<gene>
    <name evidence="2" type="ORF">UFOVP629_71</name>
</gene>
<dbReference type="InterPro" id="IPR027417">
    <property type="entry name" value="P-loop_NTPase"/>
</dbReference>
<dbReference type="EMBL" id="LR796612">
    <property type="protein sequence ID" value="CAB4154340.1"/>
    <property type="molecule type" value="Genomic_DNA"/>
</dbReference>
<organism evidence="2">
    <name type="scientific">uncultured Caudovirales phage</name>
    <dbReference type="NCBI Taxonomy" id="2100421"/>
    <lineage>
        <taxon>Viruses</taxon>
        <taxon>Duplodnaviria</taxon>
        <taxon>Heunggongvirae</taxon>
        <taxon>Uroviricota</taxon>
        <taxon>Caudoviricetes</taxon>
        <taxon>Peduoviridae</taxon>
        <taxon>Maltschvirus</taxon>
        <taxon>Maltschvirus maltsch</taxon>
    </lineage>
</organism>
<sequence>MVAAKALRQGMEVVINSGPYKGLSALVTNAVVYPDGHPNQRKMHVDISGVGDTLIIPKQLDLTGMGPITKSVVSATSDRLIISKTEIESLDDPCLDRWRPTRKDVLKEYVSRELPGGIKDINALMSYWSDARTNGYAPNIGLVGDTQTGKTMLVEVLAYKIAEAMGLSKPLPIFLLAGSSAITDHDMFGQYRPDDSGELVWMEGIVALATRVGGILYLDEVNAMPGNVTAALHPLLDDRHQFINIRKPVDDGHGGKMAEVVTASTNLWILSTYNPGYAGMSKTNEAFAARFTWLPWDYDDEVEKKLIKSPAIRLLGQALRNARASRSITTPVGTSALQRLEHSVSLFSVDFGLWGFCGQFTGKSERTIVETLIEDRSIRVMLNTEIAEKTERKDK</sequence>
<dbReference type="SUPFAM" id="SSF52540">
    <property type="entry name" value="P-loop containing nucleoside triphosphate hydrolases"/>
    <property type="match status" value="1"/>
</dbReference>
<feature type="domain" description="ATPase dynein-related AAA" evidence="1">
    <location>
        <begin position="142"/>
        <end position="291"/>
    </location>
</feature>
<name>A0A6J5N4A0_9CAUD</name>
<evidence type="ECO:0000259" key="1">
    <source>
        <dbReference type="Pfam" id="PF07728"/>
    </source>
</evidence>
<dbReference type="PANTHER" id="PTHR42759">
    <property type="entry name" value="MOXR FAMILY PROTEIN"/>
    <property type="match status" value="1"/>
</dbReference>
<dbReference type="GO" id="GO:0016887">
    <property type="term" value="F:ATP hydrolysis activity"/>
    <property type="evidence" value="ECO:0007669"/>
    <property type="project" value="InterPro"/>
</dbReference>
<reference evidence="2" key="1">
    <citation type="submission" date="2020-04" db="EMBL/GenBank/DDBJ databases">
        <authorList>
            <person name="Chiriac C."/>
            <person name="Salcher M."/>
            <person name="Ghai R."/>
            <person name="Kavagutti S V."/>
        </authorList>
    </citation>
    <scope>NUCLEOTIDE SEQUENCE</scope>
</reference>